<feature type="domain" description="Bacterial Ig-like" evidence="1">
    <location>
        <begin position="3"/>
        <end position="45"/>
    </location>
</feature>
<dbReference type="Proteomes" id="UP000301309">
    <property type="component" value="Unassembled WGS sequence"/>
</dbReference>
<proteinExistence type="predicted"/>
<dbReference type="GO" id="GO:0005975">
    <property type="term" value="P:carbohydrate metabolic process"/>
    <property type="evidence" value="ECO:0007669"/>
    <property type="project" value="UniProtKB-ARBA"/>
</dbReference>
<gene>
    <name evidence="2" type="ORF">SVIO_019220</name>
</gene>
<dbReference type="InterPro" id="IPR032109">
    <property type="entry name" value="Big_3_5"/>
</dbReference>
<reference evidence="2 3" key="1">
    <citation type="journal article" date="2020" name="Int. J. Syst. Evol. Microbiol.">
        <title>Reclassification of Streptomyces castelarensis and Streptomyces sporoclivatus as later heterotypic synonyms of Streptomyces antimycoticus.</title>
        <authorList>
            <person name="Komaki H."/>
            <person name="Tamura T."/>
        </authorList>
    </citation>
    <scope>NUCLEOTIDE SEQUENCE [LARGE SCALE GENOMIC DNA]</scope>
    <source>
        <strain evidence="2 3">NBRC 13459</strain>
    </source>
</reference>
<organism evidence="2 3">
    <name type="scientific">Streptomyces violaceusniger</name>
    <dbReference type="NCBI Taxonomy" id="68280"/>
    <lineage>
        <taxon>Bacteria</taxon>
        <taxon>Bacillati</taxon>
        <taxon>Actinomycetota</taxon>
        <taxon>Actinomycetes</taxon>
        <taxon>Kitasatosporales</taxon>
        <taxon>Streptomycetaceae</taxon>
        <taxon>Streptomyces</taxon>
        <taxon>Streptomyces violaceusniger group</taxon>
    </lineage>
</organism>
<evidence type="ECO:0000259" key="1">
    <source>
        <dbReference type="Pfam" id="PF16640"/>
    </source>
</evidence>
<dbReference type="InterPro" id="IPR013783">
    <property type="entry name" value="Ig-like_fold"/>
</dbReference>
<evidence type="ECO:0000313" key="3">
    <source>
        <dbReference type="Proteomes" id="UP000301309"/>
    </source>
</evidence>
<dbReference type="AlphaFoldDB" id="A0A4D4KZM5"/>
<evidence type="ECO:0000313" key="2">
    <source>
        <dbReference type="EMBL" id="GDY51299.1"/>
    </source>
</evidence>
<dbReference type="OrthoDB" id="4287476at2"/>
<dbReference type="EMBL" id="BJHW01000001">
    <property type="protein sequence ID" value="GDY51299.1"/>
    <property type="molecule type" value="Genomic_DNA"/>
</dbReference>
<accession>A0A4D4KZM5</accession>
<keyword evidence="3" id="KW-1185">Reference proteome</keyword>
<sequence>MVTLVNGTASATFNPLQKGPHTVTASFNGDVNYAASSASITQTVNTGPG</sequence>
<dbReference type="Pfam" id="PF16640">
    <property type="entry name" value="Big_3_5"/>
    <property type="match status" value="1"/>
</dbReference>
<name>A0A4D4KZM5_STRVO</name>
<dbReference type="Gene3D" id="2.60.40.10">
    <property type="entry name" value="Immunoglobulins"/>
    <property type="match status" value="1"/>
</dbReference>
<dbReference type="PROSITE" id="PS50194">
    <property type="entry name" value="FILAMIN_REPEAT"/>
    <property type="match status" value="1"/>
</dbReference>
<protein>
    <recommendedName>
        <fullName evidence="1">Bacterial Ig-like domain-containing protein</fullName>
    </recommendedName>
</protein>
<dbReference type="InterPro" id="IPR017868">
    <property type="entry name" value="Filamin/ABP280_repeat-like"/>
</dbReference>
<comment type="caution">
    <text evidence="2">The sequence shown here is derived from an EMBL/GenBank/DDBJ whole genome shotgun (WGS) entry which is preliminary data.</text>
</comment>